<dbReference type="GO" id="GO:0000785">
    <property type="term" value="C:chromatin"/>
    <property type="evidence" value="ECO:0007669"/>
    <property type="project" value="TreeGrafter"/>
</dbReference>
<dbReference type="Pfam" id="PF00076">
    <property type="entry name" value="RRM_1"/>
    <property type="match status" value="2"/>
</dbReference>
<dbReference type="AlphaFoldDB" id="A0A1D3D9K4"/>
<dbReference type="VEuPathDB" id="ToxoDB:LOC34619919"/>
<dbReference type="Gene3D" id="3.30.70.330">
    <property type="match status" value="2"/>
</dbReference>
<keyword evidence="6" id="KW-1185">Reference proteome</keyword>
<dbReference type="GO" id="GO:0003723">
    <property type="term" value="F:RNA binding"/>
    <property type="evidence" value="ECO:0007669"/>
    <property type="project" value="UniProtKB-UniRule"/>
</dbReference>
<evidence type="ECO:0000256" key="3">
    <source>
        <dbReference type="PROSITE-ProRule" id="PRU00176"/>
    </source>
</evidence>
<dbReference type="InterPro" id="IPR000504">
    <property type="entry name" value="RRM_dom"/>
</dbReference>
<evidence type="ECO:0000256" key="2">
    <source>
        <dbReference type="ARBA" id="ARBA00023242"/>
    </source>
</evidence>
<organism evidence="5 6">
    <name type="scientific">Cyclospora cayetanensis</name>
    <dbReference type="NCBI Taxonomy" id="88456"/>
    <lineage>
        <taxon>Eukaryota</taxon>
        <taxon>Sar</taxon>
        <taxon>Alveolata</taxon>
        <taxon>Apicomplexa</taxon>
        <taxon>Conoidasida</taxon>
        <taxon>Coccidia</taxon>
        <taxon>Eucoccidiorida</taxon>
        <taxon>Eimeriorina</taxon>
        <taxon>Eimeriidae</taxon>
        <taxon>Cyclospora</taxon>
    </lineage>
</organism>
<evidence type="ECO:0000313" key="6">
    <source>
        <dbReference type="Proteomes" id="UP000095192"/>
    </source>
</evidence>
<comment type="subcellular location">
    <subcellularLocation>
        <location evidence="1">Nucleus</location>
    </subcellularLocation>
</comment>
<dbReference type="SUPFAM" id="SSF54928">
    <property type="entry name" value="RNA-binding domain, RBD"/>
    <property type="match status" value="1"/>
</dbReference>
<dbReference type="PROSITE" id="PS50102">
    <property type="entry name" value="RRM"/>
    <property type="match status" value="2"/>
</dbReference>
<dbReference type="InterPro" id="IPR012677">
    <property type="entry name" value="Nucleotide-bd_a/b_plait_sf"/>
</dbReference>
<sequence length="743" mass="82017">MDSHKTTHDNTEGRSLSAASIEEVTAAPQGASFPGTEGPRPFRFFIGGLPQEVDEDAVNELFSRYGTVRSVRLAKDYATGRKKGFGFVTMDSGASESAIFNTIQYLRGKRIDIRRENDSTPTDFPRKVFVGGLPPSLGIEGLATELGRFGEVEAVQIVTDCGGQSRCFGFVTFKQKRVAESLIGQGACRIGDRFVEIRKPEPKRSRMRADWPITQRDCFPAPHYMYYAAQQWPACYGFSSQQYSFAEWPSWHLSQAYAASSTIPACNPYSTCRPFLIPAADSPSTAINEETQQMAIPVRDPDEEQRKGMRQSIGKLECQLGDTSAESVEPLSQRQKLLEQQISDPVAAEAATVNTVAAALLNEGSVCQTSPLQFADEPAKSVTLSAHSPQHCLDNDARMRASVLFAAAVSAECGIAFGGAHRIAHTGEDAAIYRLLGHPAIIPLSSLAAQIDLIESAAPCLLNAAGDEQDLLESVDLLKKRSTRLKPIIRRVVLVIGKPAKYGAAEEEHSRQLSENLHWATKHRGSGHRVAERFIIHEFIPHSEKLFAISEGLKQLKGSDASKKAANPLDGLAAAWREVYDGVVAAGSALLEKIRRTKNGITQTEEEREREAIRLSALAKYTGQGMQLAFEVETVLPHLQYLQSDLEATKNKLSLQEDAERLLRQVRARVSATLGLKAKQATDQQFNLMEPLLRFRQLTLLVEKEGKTGRFLREIDHIRATLRKIHREAERLHSRSEASFPAR</sequence>
<feature type="domain" description="RRM" evidence="4">
    <location>
        <begin position="42"/>
        <end position="118"/>
    </location>
</feature>
<gene>
    <name evidence="5" type="ORF">cyc_03181</name>
</gene>
<feature type="domain" description="RRM" evidence="4">
    <location>
        <begin position="126"/>
        <end position="202"/>
    </location>
</feature>
<dbReference type="GO" id="GO:0005654">
    <property type="term" value="C:nucleoplasm"/>
    <property type="evidence" value="ECO:0007669"/>
    <property type="project" value="TreeGrafter"/>
</dbReference>
<dbReference type="PANTHER" id="PTHR48033">
    <property type="entry name" value="RNA-BINDING (RRM/RBD/RNP MOTIFS) FAMILY PROTEIN"/>
    <property type="match status" value="1"/>
</dbReference>
<name>A0A1D3D9K4_9EIME</name>
<evidence type="ECO:0000313" key="5">
    <source>
        <dbReference type="EMBL" id="OEH80118.1"/>
    </source>
</evidence>
<dbReference type="SMART" id="SM00360">
    <property type="entry name" value="RRM"/>
    <property type="match status" value="2"/>
</dbReference>
<accession>A0A1D3D9K4</accession>
<keyword evidence="2" id="KW-0539">Nucleus</keyword>
<dbReference type="GO" id="GO:0010468">
    <property type="term" value="P:regulation of gene expression"/>
    <property type="evidence" value="ECO:0007669"/>
    <property type="project" value="TreeGrafter"/>
</dbReference>
<dbReference type="PANTHER" id="PTHR48033:SF10">
    <property type="entry name" value="RNA-BINDING PROTEIN SQUID"/>
    <property type="match status" value="1"/>
</dbReference>
<dbReference type="VEuPathDB" id="ToxoDB:cyc_03181"/>
<dbReference type="VEuPathDB" id="ToxoDB:LOC113146579"/>
<protein>
    <recommendedName>
        <fullName evidence="4">RRM domain-containing protein</fullName>
    </recommendedName>
</protein>
<evidence type="ECO:0000259" key="4">
    <source>
        <dbReference type="PROSITE" id="PS50102"/>
    </source>
</evidence>
<dbReference type="Proteomes" id="UP000095192">
    <property type="component" value="Unassembled WGS sequence"/>
</dbReference>
<evidence type="ECO:0000256" key="1">
    <source>
        <dbReference type="ARBA" id="ARBA00004123"/>
    </source>
</evidence>
<keyword evidence="3" id="KW-0694">RNA-binding</keyword>
<proteinExistence type="predicted"/>
<dbReference type="InterPro" id="IPR035979">
    <property type="entry name" value="RBD_domain_sf"/>
</dbReference>
<dbReference type="InParanoid" id="A0A1D3D9K4"/>
<comment type="caution">
    <text evidence="5">The sequence shown here is derived from an EMBL/GenBank/DDBJ whole genome shotgun (WGS) entry which is preliminary data.</text>
</comment>
<reference evidence="5 6" key="1">
    <citation type="journal article" date="2016" name="BMC Genomics">
        <title>Comparative genomics reveals Cyclospora cayetanensis possesses coccidia-like metabolism and invasion components but unique surface antigens.</title>
        <authorList>
            <person name="Liu S."/>
            <person name="Wang L."/>
            <person name="Zheng H."/>
            <person name="Xu Z."/>
            <person name="Roellig D.M."/>
            <person name="Li N."/>
            <person name="Frace M.A."/>
            <person name="Tang K."/>
            <person name="Arrowood M.J."/>
            <person name="Moss D.M."/>
            <person name="Zhang L."/>
            <person name="Feng Y."/>
            <person name="Xiao L."/>
        </authorList>
    </citation>
    <scope>NUCLEOTIDE SEQUENCE [LARGE SCALE GENOMIC DNA]</scope>
    <source>
        <strain evidence="5 6">CHN_HEN01</strain>
    </source>
</reference>
<dbReference type="EMBL" id="JROU02000188">
    <property type="protein sequence ID" value="OEH80118.1"/>
    <property type="molecule type" value="Genomic_DNA"/>
</dbReference>